<name>F9UEZ1_9GAMM</name>
<evidence type="ECO:0000313" key="11">
    <source>
        <dbReference type="Proteomes" id="UP000005459"/>
    </source>
</evidence>
<dbReference type="PATRIC" id="fig|768671.3.peg.3694"/>
<evidence type="ECO:0000256" key="8">
    <source>
        <dbReference type="SAM" id="Phobius"/>
    </source>
</evidence>
<dbReference type="RefSeq" id="WP_007194366.1">
    <property type="nucleotide sequence ID" value="NZ_AFWV01000011.1"/>
</dbReference>
<sequence length="289" mass="31844">MTPSNDMPDLPVTVYTPESRLKDPAGMIRDMFRDLAAGRELAWRLAVRDISAQYRQAFLGILWAFILPLANTATWIFLSSSGVVSVGETDLPYPVYVFTGTMIWAIFMDALNAPLQQTTAAKGMLAKLNFPREALVVSGIYQTLFNAAIKVVLLIGALMLLGIMPGWGLFLFPLGILSLILVGTAIGLLLTPIGLLYTDIGRGLPLVMQFLMYITPVVFPMPKEGWAATLFNLNPLSPLILTTRDWLTGLTPEHLGYFLLVNLLTCALLLAVWIVFRLAMPILIERMSA</sequence>
<keyword evidence="6 8" id="KW-1133">Transmembrane helix</keyword>
<keyword evidence="3" id="KW-0813">Transport</keyword>
<evidence type="ECO:0000256" key="4">
    <source>
        <dbReference type="ARBA" id="ARBA00022475"/>
    </source>
</evidence>
<dbReference type="STRING" id="768671.ThimaDRAFT_3494"/>
<feature type="transmembrane region" description="Helical" evidence="8">
    <location>
        <begin position="57"/>
        <end position="78"/>
    </location>
</feature>
<accession>F9UEZ1</accession>
<evidence type="ECO:0000256" key="2">
    <source>
        <dbReference type="ARBA" id="ARBA00007783"/>
    </source>
</evidence>
<protein>
    <submittedName>
        <fullName evidence="10">ABC-2 type transporter</fullName>
    </submittedName>
</protein>
<reference evidence="10 11" key="1">
    <citation type="submission" date="2011-06" db="EMBL/GenBank/DDBJ databases">
        <title>The draft genome of Thiocapsa marina 5811.</title>
        <authorList>
            <consortium name="US DOE Joint Genome Institute (JGI-PGF)"/>
            <person name="Lucas S."/>
            <person name="Han J."/>
            <person name="Cheng J.-F."/>
            <person name="Goodwin L."/>
            <person name="Pitluck S."/>
            <person name="Peters L."/>
            <person name="Land M.L."/>
            <person name="Hauser L."/>
            <person name="Vogl K."/>
            <person name="Liu Z."/>
            <person name="Imhoff J."/>
            <person name="Thiel V."/>
            <person name="Frigaard N.-U."/>
            <person name="Bryant D."/>
            <person name="Woyke T.J."/>
        </authorList>
    </citation>
    <scope>NUCLEOTIDE SEQUENCE [LARGE SCALE GENOMIC DNA]</scope>
    <source>
        <strain evidence="10 11">5811</strain>
    </source>
</reference>
<dbReference type="OrthoDB" id="9786910at2"/>
<dbReference type="PANTHER" id="PTHR30413:SF8">
    <property type="entry name" value="TRANSPORT PERMEASE PROTEIN"/>
    <property type="match status" value="1"/>
</dbReference>
<comment type="subcellular location">
    <subcellularLocation>
        <location evidence="1">Cell inner membrane</location>
        <topology evidence="1">Multi-pass membrane protein</topology>
    </subcellularLocation>
</comment>
<evidence type="ECO:0000313" key="10">
    <source>
        <dbReference type="EMBL" id="EGV17462.1"/>
    </source>
</evidence>
<dbReference type="EMBL" id="AFWV01000011">
    <property type="protein sequence ID" value="EGV17462.1"/>
    <property type="molecule type" value="Genomic_DNA"/>
</dbReference>
<dbReference type="Proteomes" id="UP000005459">
    <property type="component" value="Unassembled WGS sequence"/>
</dbReference>
<dbReference type="AlphaFoldDB" id="F9UEZ1"/>
<dbReference type="GO" id="GO:0005886">
    <property type="term" value="C:plasma membrane"/>
    <property type="evidence" value="ECO:0007669"/>
    <property type="project" value="UniProtKB-SubCell"/>
</dbReference>
<evidence type="ECO:0000256" key="6">
    <source>
        <dbReference type="ARBA" id="ARBA00022989"/>
    </source>
</evidence>
<comment type="similarity">
    <text evidence="2">Belongs to the ABC-2 integral membrane protein family.</text>
</comment>
<feature type="transmembrane region" description="Helical" evidence="8">
    <location>
        <begin position="203"/>
        <end position="221"/>
    </location>
</feature>
<evidence type="ECO:0000259" key="9">
    <source>
        <dbReference type="Pfam" id="PF01061"/>
    </source>
</evidence>
<evidence type="ECO:0000256" key="5">
    <source>
        <dbReference type="ARBA" id="ARBA00022692"/>
    </source>
</evidence>
<keyword evidence="5 8" id="KW-0812">Transmembrane</keyword>
<dbReference type="GO" id="GO:0140359">
    <property type="term" value="F:ABC-type transporter activity"/>
    <property type="evidence" value="ECO:0007669"/>
    <property type="project" value="InterPro"/>
</dbReference>
<feature type="domain" description="ABC-2 type transporter transmembrane" evidence="9">
    <location>
        <begin position="43"/>
        <end position="239"/>
    </location>
</feature>
<evidence type="ECO:0000256" key="1">
    <source>
        <dbReference type="ARBA" id="ARBA00004429"/>
    </source>
</evidence>
<dbReference type="eggNOG" id="COG1682">
    <property type="taxonomic scope" value="Bacteria"/>
</dbReference>
<feature type="transmembrane region" description="Helical" evidence="8">
    <location>
        <begin position="93"/>
        <end position="113"/>
    </location>
</feature>
<proteinExistence type="inferred from homology"/>
<feature type="transmembrane region" description="Helical" evidence="8">
    <location>
        <begin position="167"/>
        <end position="191"/>
    </location>
</feature>
<dbReference type="GO" id="GO:0015920">
    <property type="term" value="P:lipopolysaccharide transport"/>
    <property type="evidence" value="ECO:0007669"/>
    <property type="project" value="TreeGrafter"/>
</dbReference>
<feature type="transmembrane region" description="Helical" evidence="8">
    <location>
        <begin position="255"/>
        <end position="276"/>
    </location>
</feature>
<gene>
    <name evidence="10" type="ORF">ThimaDRAFT_3494</name>
</gene>
<keyword evidence="7 8" id="KW-0472">Membrane</keyword>
<evidence type="ECO:0000256" key="7">
    <source>
        <dbReference type="ARBA" id="ARBA00023136"/>
    </source>
</evidence>
<organism evidence="10 11">
    <name type="scientific">Thiocapsa marina 5811</name>
    <dbReference type="NCBI Taxonomy" id="768671"/>
    <lineage>
        <taxon>Bacteria</taxon>
        <taxon>Pseudomonadati</taxon>
        <taxon>Pseudomonadota</taxon>
        <taxon>Gammaproteobacteria</taxon>
        <taxon>Chromatiales</taxon>
        <taxon>Chromatiaceae</taxon>
        <taxon>Thiocapsa</taxon>
    </lineage>
</organism>
<evidence type="ECO:0000256" key="3">
    <source>
        <dbReference type="ARBA" id="ARBA00022448"/>
    </source>
</evidence>
<keyword evidence="4" id="KW-1003">Cell membrane</keyword>
<dbReference type="InterPro" id="IPR013525">
    <property type="entry name" value="ABC2_TM"/>
</dbReference>
<dbReference type="PANTHER" id="PTHR30413">
    <property type="entry name" value="INNER MEMBRANE TRANSPORT PERMEASE"/>
    <property type="match status" value="1"/>
</dbReference>
<keyword evidence="11" id="KW-1185">Reference proteome</keyword>
<dbReference type="Pfam" id="PF01061">
    <property type="entry name" value="ABC2_membrane"/>
    <property type="match status" value="1"/>
</dbReference>